<proteinExistence type="predicted"/>
<dbReference type="OMA" id="EMENYCI"/>
<dbReference type="RefSeq" id="XP_008604315.1">
    <property type="nucleotide sequence ID" value="XM_008606093.1"/>
</dbReference>
<protein>
    <submittedName>
        <fullName evidence="1">Uncharacterized protein</fullName>
    </submittedName>
</protein>
<accession>T0R449</accession>
<dbReference type="InParanoid" id="T0R449"/>
<reference evidence="1 2" key="1">
    <citation type="submission" date="2012-04" db="EMBL/GenBank/DDBJ databases">
        <title>The Genome Sequence of Saprolegnia declina VS20.</title>
        <authorList>
            <consortium name="The Broad Institute Genome Sequencing Platform"/>
            <person name="Russ C."/>
            <person name="Nusbaum C."/>
            <person name="Tyler B."/>
            <person name="van West P."/>
            <person name="Dieguez-Uribeondo J."/>
            <person name="de Bruijn I."/>
            <person name="Tripathy S."/>
            <person name="Jiang R."/>
            <person name="Young S.K."/>
            <person name="Zeng Q."/>
            <person name="Gargeya S."/>
            <person name="Fitzgerald M."/>
            <person name="Haas B."/>
            <person name="Abouelleil A."/>
            <person name="Alvarado L."/>
            <person name="Arachchi H.M."/>
            <person name="Berlin A."/>
            <person name="Chapman S.B."/>
            <person name="Goldberg J."/>
            <person name="Griggs A."/>
            <person name="Gujja S."/>
            <person name="Hansen M."/>
            <person name="Howarth C."/>
            <person name="Imamovic A."/>
            <person name="Larimer J."/>
            <person name="McCowen C."/>
            <person name="Montmayeur A."/>
            <person name="Murphy C."/>
            <person name="Neiman D."/>
            <person name="Pearson M."/>
            <person name="Priest M."/>
            <person name="Roberts A."/>
            <person name="Saif S."/>
            <person name="Shea T."/>
            <person name="Sisk P."/>
            <person name="Sykes S."/>
            <person name="Wortman J."/>
            <person name="Nusbaum C."/>
            <person name="Birren B."/>
        </authorList>
    </citation>
    <scope>NUCLEOTIDE SEQUENCE [LARGE SCALE GENOMIC DNA]</scope>
    <source>
        <strain evidence="1 2">VS20</strain>
    </source>
</reference>
<keyword evidence="2" id="KW-1185">Reference proteome</keyword>
<evidence type="ECO:0000313" key="2">
    <source>
        <dbReference type="Proteomes" id="UP000030762"/>
    </source>
</evidence>
<dbReference type="VEuPathDB" id="FungiDB:SDRG_00610"/>
<sequence length="637" mass="70500">MSDTTGNLSSLVEAVMVPHCYDEENEDMYGGSERMAIHGVDVDWPIAPALAASLMETSPEKTTLLLPPSAISTSFYLDQWSFEYDTILRGLKLGARYVYDFAHFAIDAVGSASALVPRSASAPGTFATLLYFMPSDCTGGAVTITYDDRTTTYETLSGHSVVFFNTCHVSVAPITSGTRGVFVHNVSHEDYDSDYSYCSTPPQLPSKADIDDAIEMENYCIIHVELETWTTAPQYATLTGRDKAVVDWLLAASVFDVAFVTVATAMDRWRNNDDRDKAEQKLPNIFHPQCATPARLQAAWRSLSISCFIEEDSIDILGNDTVCLVFWPKALRLKLLGLVRTVALLRDHVDGLCSDDFGFGSTHALFEAAVRLFIGAEPGPAQFNRPSRLAMANVLFDYGDCTLMADYLGGMRWNAHDVAIVPWVVAVVRRFGLPSMTEALSRLHYSTSGVFWRKVLEGIGADNPSCERDLYDLASRWWTAQLRWNGMPTDGISLVAWLYENAVAPSTHVALSMRLPADAIDNILLMMIDVTPLVKEPRDSRGLPAALWSLRATPLPRVLQYAYLNMALQPDYVNYYDEAAAYLLLLTIGSRRFDAAEALASTRRATPKFQKTLATLQKRGQLTAAQELVLDNYLSSI</sequence>
<organism evidence="1 2">
    <name type="scientific">Saprolegnia diclina (strain VS20)</name>
    <dbReference type="NCBI Taxonomy" id="1156394"/>
    <lineage>
        <taxon>Eukaryota</taxon>
        <taxon>Sar</taxon>
        <taxon>Stramenopiles</taxon>
        <taxon>Oomycota</taxon>
        <taxon>Saprolegniomycetes</taxon>
        <taxon>Saprolegniales</taxon>
        <taxon>Saprolegniaceae</taxon>
        <taxon>Saprolegnia</taxon>
    </lineage>
</organism>
<dbReference type="Proteomes" id="UP000030762">
    <property type="component" value="Unassembled WGS sequence"/>
</dbReference>
<name>T0R449_SAPDV</name>
<dbReference type="OrthoDB" id="10354792at2759"/>
<evidence type="ECO:0000313" key="1">
    <source>
        <dbReference type="EMBL" id="EQC41746.1"/>
    </source>
</evidence>
<dbReference type="EMBL" id="JH767133">
    <property type="protein sequence ID" value="EQC41746.1"/>
    <property type="molecule type" value="Genomic_DNA"/>
</dbReference>
<dbReference type="GeneID" id="19941337"/>
<gene>
    <name evidence="1" type="ORF">SDRG_00610</name>
</gene>
<dbReference type="AlphaFoldDB" id="T0R449"/>